<dbReference type="GO" id="GO:0000400">
    <property type="term" value="F:four-way junction DNA binding"/>
    <property type="evidence" value="ECO:0007669"/>
    <property type="project" value="UniProtKB-UniRule"/>
</dbReference>
<dbReference type="NCBIfam" id="TIGR00084">
    <property type="entry name" value="ruvA"/>
    <property type="match status" value="1"/>
</dbReference>
<sequence length="187" mass="19916">MVGSLEGKIIHTEIGFVILGVGGVGYKVHIPINMSAEVEASVRLWTHLAVREDALDLYGFEDRESLNFFEMLIKISGIGPKSALNIISISSLANLKQAVSEGDLPYLTKISGIGRKTAEKIVLELRDKIPAGGSTVGGGKLREETDALEALESLGYSRKEAQDALRAAGPGTASVRVKEALKILGKS</sequence>
<comment type="subcellular location">
    <subcellularLocation>
        <location evidence="6">Cytoplasm</location>
    </subcellularLocation>
</comment>
<proteinExistence type="inferred from homology"/>
<dbReference type="Gene3D" id="2.40.50.140">
    <property type="entry name" value="Nucleic acid-binding proteins"/>
    <property type="match status" value="1"/>
</dbReference>
<reference evidence="8 9" key="1">
    <citation type="journal article" date="2016" name="Nat. Commun.">
        <title>Thousands of microbial genomes shed light on interconnected biogeochemical processes in an aquifer system.</title>
        <authorList>
            <person name="Anantharaman K."/>
            <person name="Brown C.T."/>
            <person name="Hug L.A."/>
            <person name="Sharon I."/>
            <person name="Castelle C.J."/>
            <person name="Probst A.J."/>
            <person name="Thomas B.C."/>
            <person name="Singh A."/>
            <person name="Wilkins M.J."/>
            <person name="Karaoz U."/>
            <person name="Brodie E.L."/>
            <person name="Williams K.H."/>
            <person name="Hubbard S.S."/>
            <person name="Banfield J.F."/>
        </authorList>
    </citation>
    <scope>NUCLEOTIDE SEQUENCE [LARGE SCALE GENOMIC DNA]</scope>
</reference>
<dbReference type="InterPro" id="IPR036267">
    <property type="entry name" value="RuvA_C_sf"/>
</dbReference>
<dbReference type="HAMAP" id="MF_00031">
    <property type="entry name" value="DNA_HJ_migration_RuvA"/>
    <property type="match status" value="1"/>
</dbReference>
<dbReference type="SUPFAM" id="SSF50249">
    <property type="entry name" value="Nucleic acid-binding proteins"/>
    <property type="match status" value="1"/>
</dbReference>
<dbReference type="SMART" id="SM00278">
    <property type="entry name" value="HhH1"/>
    <property type="match status" value="2"/>
</dbReference>
<gene>
    <name evidence="6" type="primary">ruvA</name>
    <name evidence="8" type="ORF">A3I39_01790</name>
</gene>
<dbReference type="SUPFAM" id="SSF46929">
    <property type="entry name" value="DNA helicase RuvA subunit, C-terminal domain"/>
    <property type="match status" value="1"/>
</dbReference>
<keyword evidence="8" id="KW-0347">Helicase</keyword>
<keyword evidence="8" id="KW-0547">Nucleotide-binding</keyword>
<keyword evidence="5 6" id="KW-0234">DNA repair</keyword>
<comment type="domain">
    <text evidence="6">Has three domains with a flexible linker between the domains II and III and assumes an 'L' shape. Domain III is highly mobile and contacts RuvB.</text>
</comment>
<keyword evidence="3 6" id="KW-0238">DNA-binding</keyword>
<keyword evidence="4 6" id="KW-0233">DNA recombination</keyword>
<dbReference type="InterPro" id="IPR012340">
    <property type="entry name" value="NA-bd_OB-fold"/>
</dbReference>
<dbReference type="GO" id="GO:0009379">
    <property type="term" value="C:Holliday junction helicase complex"/>
    <property type="evidence" value="ECO:0007669"/>
    <property type="project" value="InterPro"/>
</dbReference>
<evidence type="ECO:0000256" key="1">
    <source>
        <dbReference type="ARBA" id="ARBA00022490"/>
    </source>
</evidence>
<dbReference type="InterPro" id="IPR010994">
    <property type="entry name" value="RuvA_2-like"/>
</dbReference>
<dbReference type="Pfam" id="PF14520">
    <property type="entry name" value="HHH_5"/>
    <property type="match status" value="1"/>
</dbReference>
<dbReference type="CDD" id="cd14332">
    <property type="entry name" value="UBA_RuvA_C"/>
    <property type="match status" value="1"/>
</dbReference>
<comment type="function">
    <text evidence="6">The RuvA-RuvB-RuvC complex processes Holliday junction (HJ) DNA during genetic recombination and DNA repair, while the RuvA-RuvB complex plays an important role in the rescue of blocked DNA replication forks via replication fork reversal (RFR). RuvA specifically binds to HJ cruciform DNA, conferring on it an open structure. The RuvB hexamer acts as an ATP-dependent pump, pulling dsDNA into and through the RuvAB complex. HJ branch migration allows RuvC to scan DNA until it finds its consensus sequence, where it cleaves and resolves the cruciform DNA.</text>
</comment>
<dbReference type="InterPro" id="IPR000085">
    <property type="entry name" value="RuvA"/>
</dbReference>
<dbReference type="InterPro" id="IPR003583">
    <property type="entry name" value="Hlx-hairpin-Hlx_DNA-bd_motif"/>
</dbReference>
<evidence type="ECO:0000256" key="2">
    <source>
        <dbReference type="ARBA" id="ARBA00022763"/>
    </source>
</evidence>
<comment type="similarity">
    <text evidence="6">Belongs to the RuvA family.</text>
</comment>
<dbReference type="GO" id="GO:0006310">
    <property type="term" value="P:DNA recombination"/>
    <property type="evidence" value="ECO:0007669"/>
    <property type="project" value="UniProtKB-UniRule"/>
</dbReference>
<evidence type="ECO:0000256" key="3">
    <source>
        <dbReference type="ARBA" id="ARBA00023125"/>
    </source>
</evidence>
<protein>
    <recommendedName>
        <fullName evidence="6">Holliday junction branch migration complex subunit RuvA</fullName>
    </recommendedName>
</protein>
<evidence type="ECO:0000259" key="7">
    <source>
        <dbReference type="SMART" id="SM00278"/>
    </source>
</evidence>
<dbReference type="GO" id="GO:0048476">
    <property type="term" value="C:Holliday junction resolvase complex"/>
    <property type="evidence" value="ECO:0007669"/>
    <property type="project" value="UniProtKB-UniRule"/>
</dbReference>
<feature type="region of interest" description="Domain III" evidence="6">
    <location>
        <begin position="146"/>
        <end position="187"/>
    </location>
</feature>
<evidence type="ECO:0000313" key="9">
    <source>
        <dbReference type="Proteomes" id="UP000178155"/>
    </source>
</evidence>
<name>A0A1F8H750_9BACT</name>
<accession>A0A1F8H750</accession>
<dbReference type="GO" id="GO:0006281">
    <property type="term" value="P:DNA repair"/>
    <property type="evidence" value="ECO:0007669"/>
    <property type="project" value="UniProtKB-UniRule"/>
</dbReference>
<dbReference type="Gene3D" id="1.10.150.20">
    <property type="entry name" value="5' to 3' exonuclease, C-terminal subdomain"/>
    <property type="match status" value="1"/>
</dbReference>
<comment type="caution">
    <text evidence="6">Lacks conserved residue(s) required for the propagation of feature annotation.</text>
</comment>
<comment type="subunit">
    <text evidence="6">Homotetramer. Forms an RuvA(8)-RuvB(12)-Holliday junction (HJ) complex. HJ DNA is sandwiched between 2 RuvA tetramers; dsDNA enters through RuvA and exits via RuvB. An RuvB hexamer assembles on each DNA strand where it exits the tetramer. Each RuvB hexamer is contacted by two RuvA subunits (via domain III) on 2 adjacent RuvB subunits; this complex drives branch migration. In the full resolvosome a probable DNA-RuvA(4)-RuvB(12)-RuvC(2) complex forms which resolves the HJ.</text>
</comment>
<dbReference type="EMBL" id="MGKW01000031">
    <property type="protein sequence ID" value="OGN33394.1"/>
    <property type="molecule type" value="Genomic_DNA"/>
</dbReference>
<evidence type="ECO:0000256" key="4">
    <source>
        <dbReference type="ARBA" id="ARBA00023172"/>
    </source>
</evidence>
<dbReference type="GO" id="GO:0009378">
    <property type="term" value="F:four-way junction helicase activity"/>
    <property type="evidence" value="ECO:0007669"/>
    <property type="project" value="InterPro"/>
</dbReference>
<feature type="domain" description="Helix-hairpin-helix DNA-binding motif class 1" evidence="7">
    <location>
        <begin position="70"/>
        <end position="89"/>
    </location>
</feature>
<dbReference type="Proteomes" id="UP000178155">
    <property type="component" value="Unassembled WGS sequence"/>
</dbReference>
<dbReference type="InterPro" id="IPR011114">
    <property type="entry name" value="RuvA_C"/>
</dbReference>
<keyword evidence="2 6" id="KW-0227">DNA damage</keyword>
<keyword evidence="8" id="KW-0067">ATP-binding</keyword>
<dbReference type="GO" id="GO:0005524">
    <property type="term" value="F:ATP binding"/>
    <property type="evidence" value="ECO:0007669"/>
    <property type="project" value="InterPro"/>
</dbReference>
<dbReference type="AlphaFoldDB" id="A0A1F8H750"/>
<dbReference type="GO" id="GO:0005737">
    <property type="term" value="C:cytoplasm"/>
    <property type="evidence" value="ECO:0007669"/>
    <property type="project" value="UniProtKB-SubCell"/>
</dbReference>
<evidence type="ECO:0000256" key="5">
    <source>
        <dbReference type="ARBA" id="ARBA00023204"/>
    </source>
</evidence>
<comment type="caution">
    <text evidence="8">The sequence shown here is derived from an EMBL/GenBank/DDBJ whole genome shotgun (WGS) entry which is preliminary data.</text>
</comment>
<dbReference type="InterPro" id="IPR013849">
    <property type="entry name" value="DNA_helicase_Holl-junc_RuvA_I"/>
</dbReference>
<keyword evidence="1 6" id="KW-0963">Cytoplasm</keyword>
<organism evidence="8 9">
    <name type="scientific">Candidatus Yanofskybacteria bacterium RIFCSPLOWO2_02_FULL_47_9b</name>
    <dbReference type="NCBI Taxonomy" id="1802708"/>
    <lineage>
        <taxon>Bacteria</taxon>
        <taxon>Candidatus Yanofskyibacteriota</taxon>
    </lineage>
</organism>
<dbReference type="Pfam" id="PF07499">
    <property type="entry name" value="RuvA_C"/>
    <property type="match status" value="1"/>
</dbReference>
<dbReference type="Pfam" id="PF01330">
    <property type="entry name" value="RuvA_N"/>
    <property type="match status" value="1"/>
</dbReference>
<evidence type="ECO:0000313" key="8">
    <source>
        <dbReference type="EMBL" id="OGN33394.1"/>
    </source>
</evidence>
<dbReference type="Gene3D" id="1.10.8.10">
    <property type="entry name" value="DNA helicase RuvA subunit, C-terminal domain"/>
    <property type="match status" value="1"/>
</dbReference>
<evidence type="ECO:0000256" key="6">
    <source>
        <dbReference type="HAMAP-Rule" id="MF_00031"/>
    </source>
</evidence>
<dbReference type="SUPFAM" id="SSF47781">
    <property type="entry name" value="RuvA domain 2-like"/>
    <property type="match status" value="1"/>
</dbReference>
<feature type="domain" description="Helix-hairpin-helix DNA-binding motif class 1" evidence="7">
    <location>
        <begin position="105"/>
        <end position="124"/>
    </location>
</feature>
<keyword evidence="8" id="KW-0378">Hydrolase</keyword>